<dbReference type="NCBIfam" id="TIGR04057">
    <property type="entry name" value="SusC_RagA_signa"/>
    <property type="match status" value="1"/>
</dbReference>
<organism evidence="6 7">
    <name type="scientific">Tannerella forsythia</name>
    <name type="common">Bacteroides forsythus</name>
    <dbReference type="NCBI Taxonomy" id="28112"/>
    <lineage>
        <taxon>Bacteria</taxon>
        <taxon>Pseudomonadati</taxon>
        <taxon>Bacteroidota</taxon>
        <taxon>Bacteroidia</taxon>
        <taxon>Bacteroidales</taxon>
        <taxon>Tannerellaceae</taxon>
        <taxon>Tannerella</taxon>
    </lineage>
</organism>
<dbReference type="InterPro" id="IPR011662">
    <property type="entry name" value="Secretin/TonB_short_N"/>
</dbReference>
<gene>
    <name evidence="6" type="primary">susC_23</name>
    <name evidence="6" type="ORF">TFUB20_01240</name>
</gene>
<evidence type="ECO:0000256" key="1">
    <source>
        <dbReference type="ARBA" id="ARBA00022448"/>
    </source>
</evidence>
<dbReference type="NCBIfam" id="TIGR04056">
    <property type="entry name" value="OMP_RagA_SusC"/>
    <property type="match status" value="1"/>
</dbReference>
<dbReference type="Pfam" id="PF07715">
    <property type="entry name" value="Plug"/>
    <property type="match status" value="1"/>
</dbReference>
<dbReference type="FunFam" id="2.170.130.10:FF:000003">
    <property type="entry name" value="SusC/RagA family TonB-linked outer membrane protein"/>
    <property type="match status" value="1"/>
</dbReference>
<evidence type="ECO:0000259" key="5">
    <source>
        <dbReference type="SMART" id="SM00965"/>
    </source>
</evidence>
<evidence type="ECO:0000313" key="6">
    <source>
        <dbReference type="EMBL" id="SCQ21045.1"/>
    </source>
</evidence>
<proteinExistence type="inferred from homology"/>
<dbReference type="InterPro" id="IPR012910">
    <property type="entry name" value="Plug_dom"/>
</dbReference>
<feature type="domain" description="Secretin/TonB short N-terminal" evidence="5">
    <location>
        <begin position="68"/>
        <end position="119"/>
    </location>
</feature>
<dbReference type="Pfam" id="PF07660">
    <property type="entry name" value="STN"/>
    <property type="match status" value="1"/>
</dbReference>
<dbReference type="SMART" id="SM00965">
    <property type="entry name" value="STN"/>
    <property type="match status" value="1"/>
</dbReference>
<keyword evidence="1 4" id="KW-0813">Transport</keyword>
<dbReference type="SUPFAM" id="SSF56935">
    <property type="entry name" value="Porins"/>
    <property type="match status" value="1"/>
</dbReference>
<keyword evidence="4" id="KW-0812">Transmembrane</keyword>
<dbReference type="PROSITE" id="PS52016">
    <property type="entry name" value="TONB_DEPENDENT_REC_3"/>
    <property type="match status" value="1"/>
</dbReference>
<dbReference type="Gene3D" id="2.60.40.1120">
    <property type="entry name" value="Carboxypeptidase-like, regulatory domain"/>
    <property type="match status" value="1"/>
</dbReference>
<evidence type="ECO:0000256" key="3">
    <source>
        <dbReference type="ARBA" id="ARBA00023237"/>
    </source>
</evidence>
<evidence type="ECO:0000256" key="4">
    <source>
        <dbReference type="PROSITE-ProRule" id="PRU01360"/>
    </source>
</evidence>
<dbReference type="InterPro" id="IPR037066">
    <property type="entry name" value="Plug_dom_sf"/>
</dbReference>
<protein>
    <submittedName>
        <fullName evidence="6">TonB-dependent receptor SusC</fullName>
    </submittedName>
</protein>
<dbReference type="FunFam" id="2.60.40.1120:FF:000003">
    <property type="entry name" value="Outer membrane protein Omp121"/>
    <property type="match status" value="1"/>
</dbReference>
<evidence type="ECO:0000256" key="2">
    <source>
        <dbReference type="ARBA" id="ARBA00023136"/>
    </source>
</evidence>
<keyword evidence="3 4" id="KW-0998">Cell outer membrane</keyword>
<dbReference type="GO" id="GO:0009279">
    <property type="term" value="C:cell outer membrane"/>
    <property type="evidence" value="ECO:0007669"/>
    <property type="project" value="UniProtKB-SubCell"/>
</dbReference>
<dbReference type="Pfam" id="PF13715">
    <property type="entry name" value="CarbopepD_reg_2"/>
    <property type="match status" value="1"/>
</dbReference>
<dbReference type="InterPro" id="IPR008969">
    <property type="entry name" value="CarboxyPept-like_regulatory"/>
</dbReference>
<dbReference type="Proteomes" id="UP000182057">
    <property type="component" value="Unassembled WGS sequence"/>
</dbReference>
<dbReference type="OrthoDB" id="9768177at2"/>
<evidence type="ECO:0000313" key="7">
    <source>
        <dbReference type="Proteomes" id="UP000182057"/>
    </source>
</evidence>
<name>A0A1D3ULV6_TANFO</name>
<dbReference type="InterPro" id="IPR023997">
    <property type="entry name" value="TonB-dep_OMP_SusC/RagA_CS"/>
</dbReference>
<dbReference type="InterPro" id="IPR039426">
    <property type="entry name" value="TonB-dep_rcpt-like"/>
</dbReference>
<dbReference type="InterPro" id="IPR023996">
    <property type="entry name" value="TonB-dep_OMP_SusC/RagA"/>
</dbReference>
<dbReference type="EMBL" id="FMMM01000048">
    <property type="protein sequence ID" value="SCQ21045.1"/>
    <property type="molecule type" value="Genomic_DNA"/>
</dbReference>
<comment type="similarity">
    <text evidence="4">Belongs to the TonB-dependent receptor family.</text>
</comment>
<dbReference type="Gene3D" id="2.170.130.10">
    <property type="entry name" value="TonB-dependent receptor, plug domain"/>
    <property type="match status" value="1"/>
</dbReference>
<accession>A0A1D3ULV6</accession>
<keyword evidence="4" id="KW-1134">Transmembrane beta strand</keyword>
<keyword evidence="2 4" id="KW-0472">Membrane</keyword>
<dbReference type="SUPFAM" id="SSF49464">
    <property type="entry name" value="Carboxypeptidase regulatory domain-like"/>
    <property type="match status" value="1"/>
</dbReference>
<dbReference type="RefSeq" id="WP_074449759.1">
    <property type="nucleotide sequence ID" value="NZ_FMMM01000048.1"/>
</dbReference>
<comment type="subcellular location">
    <subcellularLocation>
        <location evidence="4">Cell outer membrane</location>
        <topology evidence="4">Multi-pass membrane protein</topology>
    </subcellularLocation>
</comment>
<keyword evidence="6" id="KW-0675">Receptor</keyword>
<dbReference type="AlphaFoldDB" id="A0A1D3ULV6"/>
<reference evidence="6 7" key="1">
    <citation type="submission" date="2016-09" db="EMBL/GenBank/DDBJ databases">
        <authorList>
            <person name="Capua I."/>
            <person name="De Benedictis P."/>
            <person name="Joannis T."/>
            <person name="Lombin L.H."/>
            <person name="Cattoli G."/>
        </authorList>
    </citation>
    <scope>NUCLEOTIDE SEQUENCE [LARGE SCALE GENOMIC DNA]</scope>
    <source>
        <strain evidence="6 7">UB20</strain>
    </source>
</reference>
<sequence>MTALTVSFERKRRGASFSAYRRTTFLLCMFFLFYLEVYCAEAQTSLSLRLQDVPLEQVLSAIETQTSYRFLYNKDRVDVTRRVSIDVQNKELPDALSQLFVGTDITYTLKNKQIVLTRLPVKGVGPDTPVKTISGIVRDERGEPVIGANIIEKGVPGNGTITDVDGMFSLSVPDKAILVVSYIGYLTQEVPAGGANMHIVLKDDTKALEEVVVVGYGVQKKVNLTGAVSSVSGDEMIKRPVTNPTTMLQGQMPGVRIVQGLGQPGNESTQIRVRGQGTYSNAGSDPLVLIDGIPGSLSKLNANDIENISVLKDAASASIYGARAANGVVLVTTKTGRDRGFKINYNANWGIHTPTKMLKVVVNSAEYMELFNEAKKNSGISTGLYTQEMIDTYRNATDRVKYPNFDWLDYMFNPALVQNHSLSLNGGNKGVTYNITMGYIRQPGTMKGFHFDKYNFRVNVKSNLKEWITVGVNIALEKGDQKNPRQNHDDAFLSTLSQAPTYMPFLPDGKYVNSAYDFESHNKNMVAIVENDVLRKTTDYDVSSQIWTDIQLAKGLSWYSKMAINLSDISFKDWRPVVNTYNYHTGKFARTLDVGGEGLIAQNSREYYTNFFTYLKYDFCLNNTHHFGLQGGYSYEYDNYQFLRGYRQKYVTNNLLELNAGATAVQNAWGNTTEWALRSYFGRLNYNYRDRYLLEANIRYDGTSRIARDFRWGAFPSFSGAWRITEEDFIKKNQIYNWLKSTKLRFSYGLLGNQNIYLNNDTPFRYAYPYPYQDLLNFTGDYTFDNNTLSPGVAQSALANPALKWESTAVTDVGIDLQLFGKLNITYDWYRKHTYDILRQAQVTGSLGLGAPFVNGGDMLNLGHELSIQYSDRMTKGIFSGLEYSGGFYIDLFKNKLLKFGSREISGYVIRENDLPYNSFYMLEAIGIFQTQEEIDNSPKQFSGEFKPGDLKYRDVNQDGVINNEDRTIIPGRFPKFEYSFNGNVSWKGIDLSFLFQGVQGRRIYTEGWGLEPFIQGAAPTLDYVKNRWTGPGTSNEYPRIYFGWEGTNPNRRPSTWFLQDASFLRLKNLTIGYTLPQSLLSKMNIEKIRLYFSGDNLLTFTQYKGLDPERAGDGRFVQYPQNKIVSFGINVEF</sequence>